<reference evidence="2" key="2">
    <citation type="submission" date="2015-08" db="UniProtKB">
        <authorList>
            <consortium name="WormBaseParasite"/>
        </authorList>
    </citation>
    <scope>IDENTIFICATION</scope>
</reference>
<dbReference type="WBParaSite" id="SVE_1782700.1">
    <property type="protein sequence ID" value="SVE_1782700.1"/>
    <property type="gene ID" value="SVE_1782700"/>
</dbReference>
<proteinExistence type="predicted"/>
<evidence type="ECO:0000313" key="2">
    <source>
        <dbReference type="WBParaSite" id="SVE_1782700.1"/>
    </source>
</evidence>
<dbReference type="AlphaFoldDB" id="A0A0K0FZE8"/>
<sequence length="149" mass="17320">MNCYEHKESFRKTSDLVLTEMLEQHDAVLSAIDDYKELKAFAEMMNYASIKFRNKSVNLILTSDYVFKFLQNRNHNFCLAYLGKGIRADLGKQILEAEKKFLSFKYTVNQSSFVTSILNDTGILGSVEGSVNDLQVYPQRYEKFSNYFF</sequence>
<evidence type="ECO:0000313" key="1">
    <source>
        <dbReference type="Proteomes" id="UP000035680"/>
    </source>
</evidence>
<reference evidence="1" key="1">
    <citation type="submission" date="2014-07" db="EMBL/GenBank/DDBJ databases">
        <authorList>
            <person name="Martin A.A"/>
            <person name="De Silva N."/>
        </authorList>
    </citation>
    <scope>NUCLEOTIDE SEQUENCE</scope>
</reference>
<organism evidence="1 2">
    <name type="scientific">Strongyloides venezuelensis</name>
    <name type="common">Threadworm</name>
    <dbReference type="NCBI Taxonomy" id="75913"/>
    <lineage>
        <taxon>Eukaryota</taxon>
        <taxon>Metazoa</taxon>
        <taxon>Ecdysozoa</taxon>
        <taxon>Nematoda</taxon>
        <taxon>Chromadorea</taxon>
        <taxon>Rhabditida</taxon>
        <taxon>Tylenchina</taxon>
        <taxon>Panagrolaimomorpha</taxon>
        <taxon>Strongyloidoidea</taxon>
        <taxon>Strongyloididae</taxon>
        <taxon>Strongyloides</taxon>
    </lineage>
</organism>
<name>A0A0K0FZE8_STRVS</name>
<accession>A0A0K0FZE8</accession>
<dbReference type="Proteomes" id="UP000035680">
    <property type="component" value="Unassembled WGS sequence"/>
</dbReference>
<keyword evidence="1" id="KW-1185">Reference proteome</keyword>
<protein>
    <submittedName>
        <fullName evidence="2">SIS domain-containing protein</fullName>
    </submittedName>
</protein>